<accession>A0A4P9WAZ8</accession>
<gene>
    <name evidence="1" type="ORF">BDK51DRAFT_34334</name>
</gene>
<organism evidence="1 2">
    <name type="scientific">Blyttiomyces helicus</name>
    <dbReference type="NCBI Taxonomy" id="388810"/>
    <lineage>
        <taxon>Eukaryota</taxon>
        <taxon>Fungi</taxon>
        <taxon>Fungi incertae sedis</taxon>
        <taxon>Chytridiomycota</taxon>
        <taxon>Chytridiomycota incertae sedis</taxon>
        <taxon>Chytridiomycetes</taxon>
        <taxon>Chytridiomycetes incertae sedis</taxon>
        <taxon>Blyttiomyces</taxon>
    </lineage>
</organism>
<dbReference type="Proteomes" id="UP000269721">
    <property type="component" value="Unassembled WGS sequence"/>
</dbReference>
<dbReference type="EMBL" id="KZ995974">
    <property type="protein sequence ID" value="RKO89644.1"/>
    <property type="molecule type" value="Genomic_DNA"/>
</dbReference>
<keyword evidence="2" id="KW-1185">Reference proteome</keyword>
<dbReference type="AlphaFoldDB" id="A0A4P9WAZ8"/>
<name>A0A4P9WAZ8_9FUNG</name>
<reference evidence="2" key="1">
    <citation type="journal article" date="2018" name="Nat. Microbiol.">
        <title>Leveraging single-cell genomics to expand the fungal tree of life.</title>
        <authorList>
            <person name="Ahrendt S.R."/>
            <person name="Quandt C.A."/>
            <person name="Ciobanu D."/>
            <person name="Clum A."/>
            <person name="Salamov A."/>
            <person name="Andreopoulos B."/>
            <person name="Cheng J.F."/>
            <person name="Woyke T."/>
            <person name="Pelin A."/>
            <person name="Henrissat B."/>
            <person name="Reynolds N.K."/>
            <person name="Benny G.L."/>
            <person name="Smith M.E."/>
            <person name="James T.Y."/>
            <person name="Grigoriev I.V."/>
        </authorList>
    </citation>
    <scope>NUCLEOTIDE SEQUENCE [LARGE SCALE GENOMIC DNA]</scope>
</reference>
<protein>
    <submittedName>
        <fullName evidence="1">Uncharacterized protein</fullName>
    </submittedName>
</protein>
<sequence>MSWKSPPSFALPAFSAAAALANALAISRLSFPIQLHYPARLKHLLLLLGFDGCGAVVDNWQHLPPRFLTKVASTENAHLHPARPVVEARVDEAHMQWNWLLGGTES</sequence>
<evidence type="ECO:0000313" key="2">
    <source>
        <dbReference type="Proteomes" id="UP000269721"/>
    </source>
</evidence>
<evidence type="ECO:0000313" key="1">
    <source>
        <dbReference type="EMBL" id="RKO89644.1"/>
    </source>
</evidence>
<proteinExistence type="predicted"/>